<dbReference type="PANTHER" id="PTHR40758">
    <property type="entry name" value="CONSERVED PROTEIN"/>
    <property type="match status" value="1"/>
</dbReference>
<reference evidence="4 5" key="2">
    <citation type="journal article" date="2016" name="Genome Announc.">
        <title>Draft Genome Sequence of Erythromycin- and Oxytetracycline-Sensitive Nocardia seriolae Strain U-1 (NBRC 110359).</title>
        <authorList>
            <person name="Imajoh M."/>
            <person name="Sukeda M."/>
            <person name="Shimizu M."/>
            <person name="Yamane J."/>
            <person name="Ohnishi K."/>
            <person name="Oshima S."/>
        </authorList>
    </citation>
    <scope>NUCLEOTIDE SEQUENCE [LARGE SCALE GENOMIC DNA]</scope>
    <source>
        <strain evidence="4 5">U-1</strain>
    </source>
</reference>
<dbReference type="Pfam" id="PF11716">
    <property type="entry name" value="MDMPI_N"/>
    <property type="match status" value="1"/>
</dbReference>
<protein>
    <recommendedName>
        <fullName evidence="7">Maleylpyruvate isomerase family mycothiol-dependent enzyme</fullName>
    </recommendedName>
</protein>
<feature type="domain" description="MDMPI C-terminal" evidence="1">
    <location>
        <begin position="154"/>
        <end position="230"/>
    </location>
</feature>
<proteinExistence type="predicted"/>
<evidence type="ECO:0000313" key="3">
    <source>
        <dbReference type="EMBL" id="APA95386.1"/>
    </source>
</evidence>
<dbReference type="EMBL" id="CP017839">
    <property type="protein sequence ID" value="APA95386.1"/>
    <property type="molecule type" value="Genomic_DNA"/>
</dbReference>
<gene>
    <name evidence="3" type="ORF">NS506_01313</name>
    <name evidence="4" type="ORF">NSK11_contig00010-0099</name>
</gene>
<dbReference type="PANTHER" id="PTHR40758:SF1">
    <property type="entry name" value="CONSERVED PROTEIN"/>
    <property type="match status" value="1"/>
</dbReference>
<sequence>MAGTLGIHSFSVGRMDFVAVLREKLSEFGELITPGVDLAAPVPSCGDWTFYDLVDHLGQGNMWVVTGVEEGRGDYLGEPAPKDPAELRAWYTDTAAAIDAALAVDPETPAWTFTSLLPRTVGFWQRRRAHETVMHLWDAQNALGTAVDFEPAMAADGITEVFEMFAPRMIQRGLAKEPEAGLSVRATDTGDSWTYGPGTPVAEISGTASDLLLALWQRKGPKDAGLNWQGNWAAGERVLAGPLVP</sequence>
<evidence type="ECO:0000313" key="5">
    <source>
        <dbReference type="Proteomes" id="UP000037179"/>
    </source>
</evidence>
<accession>A0ABC9YNC4</accession>
<evidence type="ECO:0000313" key="4">
    <source>
        <dbReference type="EMBL" id="GAP26848.1"/>
    </source>
</evidence>
<dbReference type="SUPFAM" id="SSF109854">
    <property type="entry name" value="DinB/YfiT-like putative metalloenzymes"/>
    <property type="match status" value="1"/>
</dbReference>
<dbReference type="InterPro" id="IPR010872">
    <property type="entry name" value="MDMPI_C-term_domain"/>
</dbReference>
<evidence type="ECO:0008006" key="7">
    <source>
        <dbReference type="Google" id="ProtNLM"/>
    </source>
</evidence>
<evidence type="ECO:0000259" key="1">
    <source>
        <dbReference type="Pfam" id="PF07398"/>
    </source>
</evidence>
<feature type="domain" description="Mycothiol-dependent maleylpyruvate isomerase metal-binding" evidence="2">
    <location>
        <begin position="22"/>
        <end position="140"/>
    </location>
</feature>
<evidence type="ECO:0000313" key="6">
    <source>
        <dbReference type="Proteomes" id="UP000180166"/>
    </source>
</evidence>
<reference evidence="3 6" key="3">
    <citation type="submission" date="2016-10" db="EMBL/GenBank/DDBJ databases">
        <title>Genome sequence of Nocardia seriolae strain EM150506, isolated from Anguila japonica.</title>
        <authorList>
            <person name="Han H.-J."/>
        </authorList>
    </citation>
    <scope>NUCLEOTIDE SEQUENCE [LARGE SCALE GENOMIC DNA]</scope>
    <source>
        <strain evidence="3 6">EM150506</strain>
    </source>
</reference>
<dbReference type="AlphaFoldDB" id="A0ABC9YNC4"/>
<dbReference type="EMBL" id="BBYQ01000010">
    <property type="protein sequence ID" value="GAP26848.1"/>
    <property type="molecule type" value="Genomic_DNA"/>
</dbReference>
<name>A0ABC9YNC4_9NOCA</name>
<reference evidence="5" key="1">
    <citation type="submission" date="2015-07" db="EMBL/GenBank/DDBJ databases">
        <title>Nocardia seriolae U-1 whole genome shotgun sequence.</title>
        <authorList>
            <person name="Imajoh M."/>
            <person name="Fukumoto Y."/>
            <person name="Sukeda M."/>
            <person name="Yamane J."/>
            <person name="Yamasaki K."/>
            <person name="Shimizu M."/>
            <person name="Ohnishi K."/>
            <person name="Oshima S."/>
        </authorList>
    </citation>
    <scope>NUCLEOTIDE SEQUENCE [LARGE SCALE GENOMIC DNA]</scope>
    <source>
        <strain evidence="5">U-1</strain>
    </source>
</reference>
<keyword evidence="5" id="KW-1185">Reference proteome</keyword>
<organism evidence="4 5">
    <name type="scientific">Nocardia seriolae</name>
    <dbReference type="NCBI Taxonomy" id="37332"/>
    <lineage>
        <taxon>Bacteria</taxon>
        <taxon>Bacillati</taxon>
        <taxon>Actinomycetota</taxon>
        <taxon>Actinomycetes</taxon>
        <taxon>Mycobacteriales</taxon>
        <taxon>Nocardiaceae</taxon>
        <taxon>Nocardia</taxon>
    </lineage>
</organism>
<dbReference type="Proteomes" id="UP000037179">
    <property type="component" value="Unassembled WGS sequence"/>
</dbReference>
<dbReference type="KEGG" id="nsr:NS506_01313"/>
<dbReference type="InterPro" id="IPR024344">
    <property type="entry name" value="MDMPI_metal-binding"/>
</dbReference>
<dbReference type="InterPro" id="IPR017517">
    <property type="entry name" value="Maleyloyr_isom"/>
</dbReference>
<dbReference type="NCBIfam" id="TIGR03083">
    <property type="entry name" value="maleylpyruvate isomerase family mycothiol-dependent enzyme"/>
    <property type="match status" value="1"/>
</dbReference>
<dbReference type="Proteomes" id="UP000180166">
    <property type="component" value="Chromosome"/>
</dbReference>
<dbReference type="InterPro" id="IPR034660">
    <property type="entry name" value="DinB/YfiT-like"/>
</dbReference>
<evidence type="ECO:0000259" key="2">
    <source>
        <dbReference type="Pfam" id="PF11716"/>
    </source>
</evidence>
<dbReference type="Pfam" id="PF07398">
    <property type="entry name" value="MDMPI_C"/>
    <property type="match status" value="1"/>
</dbReference>